<keyword evidence="4" id="KW-1185">Reference proteome</keyword>
<gene>
    <name evidence="3" type="ORF">PSQ40_09320</name>
</gene>
<dbReference type="EMBL" id="JAQSIP010000003">
    <property type="protein sequence ID" value="MDD0838767.1"/>
    <property type="molecule type" value="Genomic_DNA"/>
</dbReference>
<keyword evidence="2" id="KW-1133">Transmembrane helix</keyword>
<feature type="transmembrane region" description="Helical" evidence="2">
    <location>
        <begin position="107"/>
        <end position="125"/>
    </location>
</feature>
<evidence type="ECO:0000256" key="1">
    <source>
        <dbReference type="SAM" id="MobiDB-lite"/>
    </source>
</evidence>
<protein>
    <recommendedName>
        <fullName evidence="5">DUF883 domain-containing protein</fullName>
    </recommendedName>
</protein>
<evidence type="ECO:0000313" key="4">
    <source>
        <dbReference type="Proteomes" id="UP001528673"/>
    </source>
</evidence>
<comment type="caution">
    <text evidence="3">The sequence shown here is derived from an EMBL/GenBank/DDBJ whole genome shotgun (WGS) entry which is preliminary data.</text>
</comment>
<evidence type="ECO:0000256" key="2">
    <source>
        <dbReference type="SAM" id="Phobius"/>
    </source>
</evidence>
<name>A0ABT5MXL0_9BURK</name>
<accession>A0ABT5MXL0</accession>
<evidence type="ECO:0000313" key="3">
    <source>
        <dbReference type="EMBL" id="MDD0838767.1"/>
    </source>
</evidence>
<dbReference type="RefSeq" id="WP_273951083.1">
    <property type="nucleotide sequence ID" value="NZ_JAQSIP010000003.1"/>
</dbReference>
<feature type="compositionally biased region" description="Basic and acidic residues" evidence="1">
    <location>
        <begin position="14"/>
        <end position="34"/>
    </location>
</feature>
<organism evidence="3 4">
    <name type="scientific">Curvibacter cyanobacteriorum</name>
    <dbReference type="NCBI Taxonomy" id="3026422"/>
    <lineage>
        <taxon>Bacteria</taxon>
        <taxon>Pseudomonadati</taxon>
        <taxon>Pseudomonadota</taxon>
        <taxon>Betaproteobacteria</taxon>
        <taxon>Burkholderiales</taxon>
        <taxon>Comamonadaceae</taxon>
        <taxon>Curvibacter</taxon>
    </lineage>
</organism>
<keyword evidence="2" id="KW-0472">Membrane</keyword>
<evidence type="ECO:0008006" key="5">
    <source>
        <dbReference type="Google" id="ProtNLM"/>
    </source>
</evidence>
<proteinExistence type="predicted"/>
<reference evidence="3 4" key="1">
    <citation type="submission" date="2023-02" db="EMBL/GenBank/DDBJ databases">
        <title>Bacterial whole genomic sequence of Curvibacter sp. HBC61.</title>
        <authorList>
            <person name="Le V."/>
            <person name="Ko S.-R."/>
            <person name="Ahn C.-Y."/>
            <person name="Oh H.-M."/>
        </authorList>
    </citation>
    <scope>NUCLEOTIDE SEQUENCE [LARGE SCALE GENOMIC DNA]</scope>
    <source>
        <strain evidence="3 4">HBC61</strain>
    </source>
</reference>
<sequence>MSTTKHAPTGPSHAHADGLDESHAAASARAERSQAHLNTHTASAQRVPLPTLDGLVDTVQQAWLNPGEDWGHAQLEAIKHRSRQWRDQGVQARLSAEAYVKAQPFTALAWAAAVGAALVAVPLWWRRR</sequence>
<keyword evidence="2" id="KW-0812">Transmembrane</keyword>
<feature type="region of interest" description="Disordered" evidence="1">
    <location>
        <begin position="1"/>
        <end position="48"/>
    </location>
</feature>
<dbReference type="Proteomes" id="UP001528673">
    <property type="component" value="Unassembled WGS sequence"/>
</dbReference>